<accession>A0A8C9P7D8</accession>
<reference evidence="3" key="2">
    <citation type="submission" date="2025-09" db="UniProtKB">
        <authorList>
            <consortium name="Ensembl"/>
        </authorList>
    </citation>
    <scope>IDENTIFICATION</scope>
</reference>
<dbReference type="Proteomes" id="UP000694422">
    <property type="component" value="Unplaced"/>
</dbReference>
<keyword evidence="2" id="KW-1133">Transmembrane helix</keyword>
<evidence type="ECO:0000313" key="3">
    <source>
        <dbReference type="Ensembl" id="ENSSDAP00000004277.1"/>
    </source>
</evidence>
<keyword evidence="2" id="KW-0472">Membrane</keyword>
<dbReference type="InterPro" id="IPR036259">
    <property type="entry name" value="MFS_trans_sf"/>
</dbReference>
<dbReference type="AlphaFoldDB" id="A0A8C9P7D8"/>
<dbReference type="GO" id="GO:0016020">
    <property type="term" value="C:membrane"/>
    <property type="evidence" value="ECO:0007669"/>
    <property type="project" value="UniProtKB-SubCell"/>
</dbReference>
<comment type="subcellular location">
    <subcellularLocation>
        <location evidence="1">Membrane</location>
        <topology evidence="1">Multi-pass membrane protein</topology>
    </subcellularLocation>
</comment>
<reference evidence="3" key="1">
    <citation type="submission" date="2025-08" db="UniProtKB">
        <authorList>
            <consortium name="Ensembl"/>
        </authorList>
    </citation>
    <scope>IDENTIFICATION</scope>
</reference>
<protein>
    <submittedName>
        <fullName evidence="3">Major facilitator superfamily domain containing 9</fullName>
    </submittedName>
</protein>
<dbReference type="SUPFAM" id="SSF103473">
    <property type="entry name" value="MFS general substrate transporter"/>
    <property type="match status" value="1"/>
</dbReference>
<name>A0A8C9P7D8_SPEDA</name>
<evidence type="ECO:0000313" key="4">
    <source>
        <dbReference type="Proteomes" id="UP000694422"/>
    </source>
</evidence>
<evidence type="ECO:0000256" key="2">
    <source>
        <dbReference type="SAM" id="Phobius"/>
    </source>
</evidence>
<sequence>MVCTYPLEHIDFNLAMFLVAMPRTGTEVGPPGPGDVRARRFLLSLYLVGFLDLFGVSMVVPLLSLHVKSLGASPAVAGIVGGDVCYEVPLVALFILLTN</sequence>
<feature type="transmembrane region" description="Helical" evidence="2">
    <location>
        <begin position="41"/>
        <end position="63"/>
    </location>
</feature>
<feature type="transmembrane region" description="Helical" evidence="2">
    <location>
        <begin position="75"/>
        <end position="97"/>
    </location>
</feature>
<evidence type="ECO:0000256" key="1">
    <source>
        <dbReference type="ARBA" id="ARBA00004141"/>
    </source>
</evidence>
<keyword evidence="4" id="KW-1185">Reference proteome</keyword>
<dbReference type="Ensembl" id="ENSSDAT00000004915.1">
    <property type="protein sequence ID" value="ENSSDAP00000004277.1"/>
    <property type="gene ID" value="ENSSDAG00000003994.1"/>
</dbReference>
<organism evidence="3 4">
    <name type="scientific">Spermophilus dauricus</name>
    <name type="common">Daurian ground squirrel</name>
    <dbReference type="NCBI Taxonomy" id="99837"/>
    <lineage>
        <taxon>Eukaryota</taxon>
        <taxon>Metazoa</taxon>
        <taxon>Chordata</taxon>
        <taxon>Craniata</taxon>
        <taxon>Vertebrata</taxon>
        <taxon>Euteleostomi</taxon>
        <taxon>Mammalia</taxon>
        <taxon>Eutheria</taxon>
        <taxon>Euarchontoglires</taxon>
        <taxon>Glires</taxon>
        <taxon>Rodentia</taxon>
        <taxon>Sciuromorpha</taxon>
        <taxon>Sciuridae</taxon>
        <taxon>Xerinae</taxon>
        <taxon>Marmotini</taxon>
        <taxon>Spermophilus</taxon>
    </lineage>
</organism>
<keyword evidence="2" id="KW-0812">Transmembrane</keyword>
<proteinExistence type="predicted"/>